<dbReference type="InterPro" id="IPR050700">
    <property type="entry name" value="YIM1/Zinc_Alcohol_DH_Fams"/>
</dbReference>
<dbReference type="InterPro" id="IPR020843">
    <property type="entry name" value="ER"/>
</dbReference>
<reference evidence="2" key="1">
    <citation type="journal article" date="2020" name="Stud. Mycol.">
        <title>101 Dothideomycetes genomes: a test case for predicting lifestyles and emergence of pathogens.</title>
        <authorList>
            <person name="Haridas S."/>
            <person name="Albert R."/>
            <person name="Binder M."/>
            <person name="Bloem J."/>
            <person name="Labutti K."/>
            <person name="Salamov A."/>
            <person name="Andreopoulos B."/>
            <person name="Baker S."/>
            <person name="Barry K."/>
            <person name="Bills G."/>
            <person name="Bluhm B."/>
            <person name="Cannon C."/>
            <person name="Castanera R."/>
            <person name="Culley D."/>
            <person name="Daum C."/>
            <person name="Ezra D."/>
            <person name="Gonzalez J."/>
            <person name="Henrissat B."/>
            <person name="Kuo A."/>
            <person name="Liang C."/>
            <person name="Lipzen A."/>
            <person name="Lutzoni F."/>
            <person name="Magnuson J."/>
            <person name="Mondo S."/>
            <person name="Nolan M."/>
            <person name="Ohm R."/>
            <person name="Pangilinan J."/>
            <person name="Park H.-J."/>
            <person name="Ramirez L."/>
            <person name="Alfaro M."/>
            <person name="Sun H."/>
            <person name="Tritt A."/>
            <person name="Yoshinaga Y."/>
            <person name="Zwiers L.-H."/>
            <person name="Turgeon B."/>
            <person name="Goodwin S."/>
            <person name="Spatafora J."/>
            <person name="Crous P."/>
            <person name="Grigoriev I."/>
        </authorList>
    </citation>
    <scope>NUCLEOTIDE SEQUENCE</scope>
    <source>
        <strain evidence="2">CBS 123094</strain>
    </source>
</reference>
<dbReference type="GO" id="GO:0005739">
    <property type="term" value="C:mitochondrion"/>
    <property type="evidence" value="ECO:0007669"/>
    <property type="project" value="TreeGrafter"/>
</dbReference>
<sequence length="363" mass="38531">MSTTEMKAWQFPTLTAPLERNLQLLATGIPKPSLQTPTQILVQVHTASLNPADYKVPELGLLAQSQVALPGIPGMDFCGQVVEVGTGVQDVKVGEMVFGSKAPLAGKGTLAEYVVVEKEQYAAVPQGVSFEECAGVGVAGFTAFGTVGVGLRAGVKGEAEGTEKRVFINGGSGGTGTFGIQIAKILGAHVTTTCSGANVELCKSLGADDVLDYTKVDINAELTQMGKVFDLVVDNIGHSTTLYKASNAFLKPKGKFIQVSVDMGLGGIAQLAKNMLLPRYLGGGKRKFETYMMVVKKEPLEEIAGWMKEGRLRTVVEKVYGFEELPAAVERLKTGRVKGKVLVRVKDVLLASLEQLQTLPAIS</sequence>
<feature type="domain" description="Enoyl reductase (ER)" evidence="1">
    <location>
        <begin position="20"/>
        <end position="343"/>
    </location>
</feature>
<dbReference type="SMART" id="SM00829">
    <property type="entry name" value="PKS_ER"/>
    <property type="match status" value="1"/>
</dbReference>
<organism evidence="2 3">
    <name type="scientific">Amniculicola lignicola CBS 123094</name>
    <dbReference type="NCBI Taxonomy" id="1392246"/>
    <lineage>
        <taxon>Eukaryota</taxon>
        <taxon>Fungi</taxon>
        <taxon>Dikarya</taxon>
        <taxon>Ascomycota</taxon>
        <taxon>Pezizomycotina</taxon>
        <taxon>Dothideomycetes</taxon>
        <taxon>Pleosporomycetidae</taxon>
        <taxon>Pleosporales</taxon>
        <taxon>Amniculicolaceae</taxon>
        <taxon>Amniculicola</taxon>
    </lineage>
</organism>
<dbReference type="Pfam" id="PF13602">
    <property type="entry name" value="ADH_zinc_N_2"/>
    <property type="match status" value="1"/>
</dbReference>
<protein>
    <submittedName>
        <fullName evidence="2">GroES-like protein</fullName>
    </submittedName>
</protein>
<dbReference type="EMBL" id="ML977603">
    <property type="protein sequence ID" value="KAF1998504.1"/>
    <property type="molecule type" value="Genomic_DNA"/>
</dbReference>
<dbReference type="SUPFAM" id="SSF50129">
    <property type="entry name" value="GroES-like"/>
    <property type="match status" value="1"/>
</dbReference>
<dbReference type="Proteomes" id="UP000799779">
    <property type="component" value="Unassembled WGS sequence"/>
</dbReference>
<evidence type="ECO:0000313" key="3">
    <source>
        <dbReference type="Proteomes" id="UP000799779"/>
    </source>
</evidence>
<dbReference type="PANTHER" id="PTHR11695">
    <property type="entry name" value="ALCOHOL DEHYDROGENASE RELATED"/>
    <property type="match status" value="1"/>
</dbReference>
<keyword evidence="3" id="KW-1185">Reference proteome</keyword>
<dbReference type="CDD" id="cd08267">
    <property type="entry name" value="MDR1"/>
    <property type="match status" value="1"/>
</dbReference>
<dbReference type="GO" id="GO:0016491">
    <property type="term" value="F:oxidoreductase activity"/>
    <property type="evidence" value="ECO:0007669"/>
    <property type="project" value="InterPro"/>
</dbReference>
<dbReference type="InterPro" id="IPR011032">
    <property type="entry name" value="GroES-like_sf"/>
</dbReference>
<dbReference type="AlphaFoldDB" id="A0A6A5WC65"/>
<accession>A0A6A5WC65</accession>
<evidence type="ECO:0000313" key="2">
    <source>
        <dbReference type="EMBL" id="KAF1998504.1"/>
    </source>
</evidence>
<dbReference type="PANTHER" id="PTHR11695:SF294">
    <property type="entry name" value="RETICULON-4-INTERACTING PROTEIN 1, MITOCHONDRIAL"/>
    <property type="match status" value="1"/>
</dbReference>
<dbReference type="SUPFAM" id="SSF51735">
    <property type="entry name" value="NAD(P)-binding Rossmann-fold domains"/>
    <property type="match status" value="1"/>
</dbReference>
<proteinExistence type="predicted"/>
<evidence type="ECO:0000259" key="1">
    <source>
        <dbReference type="SMART" id="SM00829"/>
    </source>
</evidence>
<gene>
    <name evidence="2" type="ORF">P154DRAFT_564666</name>
</gene>
<dbReference type="InterPro" id="IPR013154">
    <property type="entry name" value="ADH-like_N"/>
</dbReference>
<dbReference type="InterPro" id="IPR036291">
    <property type="entry name" value="NAD(P)-bd_dom_sf"/>
</dbReference>
<dbReference type="Pfam" id="PF08240">
    <property type="entry name" value="ADH_N"/>
    <property type="match status" value="1"/>
</dbReference>
<dbReference type="OrthoDB" id="201656at2759"/>
<dbReference type="Gene3D" id="3.90.180.10">
    <property type="entry name" value="Medium-chain alcohol dehydrogenases, catalytic domain"/>
    <property type="match status" value="1"/>
</dbReference>
<dbReference type="Gene3D" id="3.40.50.720">
    <property type="entry name" value="NAD(P)-binding Rossmann-like Domain"/>
    <property type="match status" value="1"/>
</dbReference>
<name>A0A6A5WC65_9PLEO</name>